<dbReference type="SUPFAM" id="SSF47005">
    <property type="entry name" value="Peripheral subunit-binding domain of 2-oxo acid dehydrogenase complex"/>
    <property type="match status" value="1"/>
</dbReference>
<evidence type="ECO:0000256" key="6">
    <source>
        <dbReference type="ARBA" id="ARBA00022532"/>
    </source>
</evidence>
<dbReference type="PROSITE" id="PS00189">
    <property type="entry name" value="LIPOYL"/>
    <property type="match status" value="1"/>
</dbReference>
<accession>A0A855SJB5</accession>
<dbReference type="UniPathway" id="UPA00868">
    <property type="reaction ID" value="UER00840"/>
</dbReference>
<dbReference type="Gene3D" id="2.40.50.100">
    <property type="match status" value="1"/>
</dbReference>
<dbReference type="Pfam" id="PF02817">
    <property type="entry name" value="E3_binding"/>
    <property type="match status" value="1"/>
</dbReference>
<comment type="pathway">
    <text evidence="2 11">Amino-acid degradation; L-lysine degradation via saccharopine pathway; glutaryl-CoA from L-lysine: step 6/6.</text>
</comment>
<evidence type="ECO:0000256" key="12">
    <source>
        <dbReference type="SAM" id="MobiDB-lite"/>
    </source>
</evidence>
<dbReference type="Gene3D" id="3.30.559.10">
    <property type="entry name" value="Chloramphenicol acetyltransferase-like domain"/>
    <property type="match status" value="1"/>
</dbReference>
<name>A0A855SJB5_PHOAN</name>
<dbReference type="EMBL" id="PYOY01000001">
    <property type="protein sequence ID" value="PSX09461.1"/>
    <property type="molecule type" value="Genomic_DNA"/>
</dbReference>
<evidence type="ECO:0000256" key="11">
    <source>
        <dbReference type="RuleBase" id="RU361138"/>
    </source>
</evidence>
<dbReference type="InterPro" id="IPR001078">
    <property type="entry name" value="2-oxoacid_DH_actylTfrase"/>
</dbReference>
<dbReference type="Gene3D" id="4.10.320.10">
    <property type="entry name" value="E3-binding domain"/>
    <property type="match status" value="1"/>
</dbReference>
<dbReference type="AlphaFoldDB" id="A0A855SJB5"/>
<dbReference type="GO" id="GO:0005829">
    <property type="term" value="C:cytosol"/>
    <property type="evidence" value="ECO:0007669"/>
    <property type="project" value="TreeGrafter"/>
</dbReference>
<dbReference type="EC" id="2.3.1.61" evidence="4 11"/>
<dbReference type="SUPFAM" id="SSF52777">
    <property type="entry name" value="CoA-dependent acyltransferases"/>
    <property type="match status" value="1"/>
</dbReference>
<comment type="catalytic activity">
    <reaction evidence="10 11">
        <text>N(6)-[(R)-dihydrolipoyl]-L-lysyl-[protein] + succinyl-CoA = N(6)-[(R)-S(8)-succinyldihydrolipoyl]-L-lysyl-[protein] + CoA</text>
        <dbReference type="Rhea" id="RHEA:15213"/>
        <dbReference type="Rhea" id="RHEA-COMP:10475"/>
        <dbReference type="Rhea" id="RHEA-COMP:20092"/>
        <dbReference type="ChEBI" id="CHEBI:57287"/>
        <dbReference type="ChEBI" id="CHEBI:57292"/>
        <dbReference type="ChEBI" id="CHEBI:83100"/>
        <dbReference type="ChEBI" id="CHEBI:83120"/>
        <dbReference type="EC" id="2.3.1.61"/>
    </reaction>
</comment>
<comment type="similarity">
    <text evidence="3 11">Belongs to the 2-oxoacid dehydrogenase family.</text>
</comment>
<evidence type="ECO:0000259" key="14">
    <source>
        <dbReference type="PROSITE" id="PS51826"/>
    </source>
</evidence>
<gene>
    <name evidence="15" type="ORF">C0W41_01340</name>
</gene>
<evidence type="ECO:0000256" key="5">
    <source>
        <dbReference type="ARBA" id="ARBA00019511"/>
    </source>
</evidence>
<keyword evidence="9 11" id="KW-0012">Acyltransferase</keyword>
<comment type="cofactor">
    <cofactor evidence="11">
        <name>(R)-lipoate</name>
        <dbReference type="ChEBI" id="CHEBI:83088"/>
    </cofactor>
    <text evidence="11">Binds 1 lipoyl cofactor covalently.</text>
</comment>
<comment type="function">
    <text evidence="1 11">E2 component of the 2-oxoglutarate dehydrogenase (OGDH) complex which catalyzes the second step in the conversion of 2-oxoglutarate to succinyl-CoA and CO(2).</text>
</comment>
<dbReference type="NCBIfam" id="TIGR01347">
    <property type="entry name" value="sucB"/>
    <property type="match status" value="1"/>
</dbReference>
<dbReference type="FunFam" id="3.30.559.10:FF:000005">
    <property type="entry name" value="Dihydrolipoyllysine-residue succinyltransferase component of 2-oxoglutarate dehydrogenase complex"/>
    <property type="match status" value="1"/>
</dbReference>
<keyword evidence="8 11" id="KW-0450">Lipoyl</keyword>
<evidence type="ECO:0000313" key="16">
    <source>
        <dbReference type="Proteomes" id="UP000241440"/>
    </source>
</evidence>
<dbReference type="GO" id="GO:0045252">
    <property type="term" value="C:oxoglutarate dehydrogenase complex"/>
    <property type="evidence" value="ECO:0007669"/>
    <property type="project" value="UniProtKB-UniRule"/>
</dbReference>
<dbReference type="PANTHER" id="PTHR43416:SF5">
    <property type="entry name" value="DIHYDROLIPOYLLYSINE-RESIDUE SUCCINYLTRANSFERASE COMPONENT OF 2-OXOGLUTARATE DEHYDROGENASE COMPLEX, MITOCHONDRIAL"/>
    <property type="match status" value="1"/>
</dbReference>
<dbReference type="NCBIfam" id="NF004309">
    <property type="entry name" value="PRK05704.1"/>
    <property type="match status" value="1"/>
</dbReference>
<dbReference type="Pfam" id="PF00198">
    <property type="entry name" value="2-oxoacid_dh"/>
    <property type="match status" value="1"/>
</dbReference>
<dbReference type="InterPro" id="IPR036625">
    <property type="entry name" value="E3-bd_dom_sf"/>
</dbReference>
<keyword evidence="6 11" id="KW-0816">Tricarboxylic acid cycle</keyword>
<evidence type="ECO:0000256" key="8">
    <source>
        <dbReference type="ARBA" id="ARBA00022823"/>
    </source>
</evidence>
<dbReference type="SUPFAM" id="SSF51230">
    <property type="entry name" value="Single hybrid motif"/>
    <property type="match status" value="1"/>
</dbReference>
<evidence type="ECO:0000256" key="2">
    <source>
        <dbReference type="ARBA" id="ARBA00005145"/>
    </source>
</evidence>
<evidence type="ECO:0000259" key="13">
    <source>
        <dbReference type="PROSITE" id="PS50968"/>
    </source>
</evidence>
<dbReference type="InterPro" id="IPR050537">
    <property type="entry name" value="2-oxoacid_dehydrogenase"/>
</dbReference>
<dbReference type="PANTHER" id="PTHR43416">
    <property type="entry name" value="DIHYDROLIPOYLLYSINE-RESIDUE SUCCINYLTRANSFERASE COMPONENT OF 2-OXOGLUTARATE DEHYDROGENASE COMPLEX, MITOCHONDRIAL-RELATED"/>
    <property type="match status" value="1"/>
</dbReference>
<dbReference type="RefSeq" id="WP_045082707.1">
    <property type="nucleotide sequence ID" value="NZ_JZSX01000002.1"/>
</dbReference>
<evidence type="ECO:0000256" key="10">
    <source>
        <dbReference type="ARBA" id="ARBA00052761"/>
    </source>
</evidence>
<organism evidence="15 16">
    <name type="scientific">Photobacterium angustum</name>
    <dbReference type="NCBI Taxonomy" id="661"/>
    <lineage>
        <taxon>Bacteria</taxon>
        <taxon>Pseudomonadati</taxon>
        <taxon>Pseudomonadota</taxon>
        <taxon>Gammaproteobacteria</taxon>
        <taxon>Vibrionales</taxon>
        <taxon>Vibrionaceae</taxon>
        <taxon>Photobacterium</taxon>
    </lineage>
</organism>
<evidence type="ECO:0000256" key="7">
    <source>
        <dbReference type="ARBA" id="ARBA00022679"/>
    </source>
</evidence>
<feature type="compositionally biased region" description="Polar residues" evidence="12">
    <location>
        <begin position="98"/>
        <end position="107"/>
    </location>
</feature>
<dbReference type="InterPro" id="IPR011053">
    <property type="entry name" value="Single_hybrid_motif"/>
</dbReference>
<dbReference type="PROSITE" id="PS51826">
    <property type="entry name" value="PSBD"/>
    <property type="match status" value="1"/>
</dbReference>
<sequence>MTIEILVPDLPESVADATVATWHKQPGDAVSRDEVLVDIETDKVVLEVPAPEDGVLEAIFEDEGTTVLTKQLIGKIKVGAVAGEPTKDVPTEAEASPNKRNTASLTEETSEALSPAVRRLLSEHGIDAGAVKGSGVGGRITREDVEAYLKTQSAPAMTKAPVVDAPLAHRSEKRVPMTRLRKRVAERLLEAKNSTAMLTTFNEVNMKPIMDLRKQYKDIFEERHGIRLGFMSFYVKAVVEALKRYPEVNASIDGDDIVYHNFFDVSIAVSTPRGLVTPVLRDCDKLSLAEIEKGIRELAIKGRDGKLTVEDLTGGNFTITNGGVFGSLMSTPIINPPQAAILGMHKIQDRPMAVNGQVEILPMMYLALSYDHRLVDGRESVGYLVTIKELLEDPTRLLLDV</sequence>
<dbReference type="PROSITE" id="PS50968">
    <property type="entry name" value="BIOTINYL_LIPOYL"/>
    <property type="match status" value="1"/>
</dbReference>
<dbReference type="GO" id="GO:0006099">
    <property type="term" value="P:tricarboxylic acid cycle"/>
    <property type="evidence" value="ECO:0007669"/>
    <property type="project" value="UniProtKB-UniRule"/>
</dbReference>
<feature type="region of interest" description="Disordered" evidence="12">
    <location>
        <begin position="85"/>
        <end position="113"/>
    </location>
</feature>
<dbReference type="GO" id="GO:0004149">
    <property type="term" value="F:dihydrolipoyllysine-residue succinyltransferase activity"/>
    <property type="evidence" value="ECO:0007669"/>
    <property type="project" value="UniProtKB-UniRule"/>
</dbReference>
<dbReference type="InterPro" id="IPR006255">
    <property type="entry name" value="SucB"/>
</dbReference>
<dbReference type="Proteomes" id="UP000241440">
    <property type="component" value="Unassembled WGS sequence"/>
</dbReference>
<evidence type="ECO:0000256" key="3">
    <source>
        <dbReference type="ARBA" id="ARBA00007317"/>
    </source>
</evidence>
<dbReference type="CDD" id="cd06849">
    <property type="entry name" value="lipoyl_domain"/>
    <property type="match status" value="1"/>
</dbReference>
<evidence type="ECO:0000313" key="15">
    <source>
        <dbReference type="EMBL" id="PSX09461.1"/>
    </source>
</evidence>
<comment type="caution">
    <text evidence="15">The sequence shown here is derived from an EMBL/GenBank/DDBJ whole genome shotgun (WGS) entry which is preliminary data.</text>
</comment>
<dbReference type="InterPro" id="IPR023213">
    <property type="entry name" value="CAT-like_dom_sf"/>
</dbReference>
<feature type="domain" description="Lipoyl-binding" evidence="13">
    <location>
        <begin position="2"/>
        <end position="77"/>
    </location>
</feature>
<proteinExistence type="inferred from homology"/>
<dbReference type="InterPro" id="IPR003016">
    <property type="entry name" value="2-oxoA_DH_lipoyl-BS"/>
</dbReference>
<feature type="domain" description="Peripheral subunit-binding (PSBD)" evidence="14">
    <location>
        <begin position="112"/>
        <end position="149"/>
    </location>
</feature>
<reference evidence="15 16" key="1">
    <citation type="submission" date="2018-01" db="EMBL/GenBank/DDBJ databases">
        <title>Whole genome sequencing of Histamine producing bacteria.</title>
        <authorList>
            <person name="Butler K."/>
        </authorList>
    </citation>
    <scope>NUCLEOTIDE SEQUENCE [LARGE SCALE GENOMIC DNA]</scope>
    <source>
        <strain evidence="15 16">A2-1</strain>
    </source>
</reference>
<dbReference type="GO" id="GO:0033512">
    <property type="term" value="P:L-lysine catabolic process to acetyl-CoA via saccharopine"/>
    <property type="evidence" value="ECO:0007669"/>
    <property type="project" value="UniProtKB-UniRule"/>
</dbReference>
<evidence type="ECO:0000256" key="1">
    <source>
        <dbReference type="ARBA" id="ARBA00004052"/>
    </source>
</evidence>
<evidence type="ECO:0000256" key="4">
    <source>
        <dbReference type="ARBA" id="ARBA00012945"/>
    </source>
</evidence>
<evidence type="ECO:0000256" key="9">
    <source>
        <dbReference type="ARBA" id="ARBA00023315"/>
    </source>
</evidence>
<protein>
    <recommendedName>
        <fullName evidence="5 11">Dihydrolipoyllysine-residue succinyltransferase component of 2-oxoglutarate dehydrogenase complex</fullName>
        <ecNumber evidence="4 11">2.3.1.61</ecNumber>
    </recommendedName>
    <alternativeName>
        <fullName evidence="11">2-oxoglutarate dehydrogenase complex component E2</fullName>
    </alternativeName>
</protein>
<dbReference type="InterPro" id="IPR000089">
    <property type="entry name" value="Biotin_lipoyl"/>
</dbReference>
<dbReference type="GeneID" id="61228278"/>
<keyword evidence="7 11" id="KW-0808">Transferase</keyword>
<dbReference type="Pfam" id="PF00364">
    <property type="entry name" value="Biotin_lipoyl"/>
    <property type="match status" value="1"/>
</dbReference>
<dbReference type="InterPro" id="IPR004167">
    <property type="entry name" value="PSBD"/>
</dbReference>